<name>A0A839UTX1_9GAMM</name>
<dbReference type="Proteomes" id="UP000559987">
    <property type="component" value="Unassembled WGS sequence"/>
</dbReference>
<dbReference type="AlphaFoldDB" id="A0A839UTX1"/>
<organism evidence="1 2">
    <name type="scientific">Simiduia aestuariiviva</name>
    <dbReference type="NCBI Taxonomy" id="1510459"/>
    <lineage>
        <taxon>Bacteria</taxon>
        <taxon>Pseudomonadati</taxon>
        <taxon>Pseudomonadota</taxon>
        <taxon>Gammaproteobacteria</taxon>
        <taxon>Cellvibrionales</taxon>
        <taxon>Cellvibrionaceae</taxon>
        <taxon>Simiduia</taxon>
    </lineage>
</organism>
<gene>
    <name evidence="1" type="ORF">FHS30_002035</name>
</gene>
<evidence type="ECO:0000313" key="1">
    <source>
        <dbReference type="EMBL" id="MBB3168827.1"/>
    </source>
</evidence>
<proteinExistence type="predicted"/>
<evidence type="ECO:0008006" key="3">
    <source>
        <dbReference type="Google" id="ProtNLM"/>
    </source>
</evidence>
<dbReference type="RefSeq" id="WP_183910342.1">
    <property type="nucleotide sequence ID" value="NZ_JACHXZ010000003.1"/>
</dbReference>
<reference evidence="1 2" key="1">
    <citation type="submission" date="2020-08" db="EMBL/GenBank/DDBJ databases">
        <title>Genomic Encyclopedia of Type Strains, Phase III (KMG-III): the genomes of soil and plant-associated and newly described type strains.</title>
        <authorList>
            <person name="Whitman W."/>
        </authorList>
    </citation>
    <scope>NUCLEOTIDE SEQUENCE [LARGE SCALE GENOMIC DNA]</scope>
    <source>
        <strain evidence="1 2">CECT 8571</strain>
    </source>
</reference>
<protein>
    <recommendedName>
        <fullName evidence="3">FHA domain-containing protein</fullName>
    </recommendedName>
</protein>
<keyword evidence="2" id="KW-1185">Reference proteome</keyword>
<evidence type="ECO:0000313" key="2">
    <source>
        <dbReference type="Proteomes" id="UP000559987"/>
    </source>
</evidence>
<dbReference type="EMBL" id="JACHXZ010000003">
    <property type="protein sequence ID" value="MBB3168827.1"/>
    <property type="molecule type" value="Genomic_DNA"/>
</dbReference>
<accession>A0A839UTX1</accession>
<sequence length="418" mass="46635">MTCSLLHLNDVQVQLIDADGERLSEPAQLVFDKDTLLSGQDALAKVRLMPLRAYNQHWQLLHQQPVKLPDARYRHHADLAFRQLERWLTDVDRSRPLLIAPSYRYQSEQYALLAGMVQATHAKPGGFIHAALLHSHGFLQQHAATWPLIHVDLCLHQAHVTQLECRDGQLTVTREWDLADFGMANLVNAWLHRVAKRCIQQTRYDPLHSADSEQRLFNQWQTCLQQLQQNSELQLDIDGNEVTLTRADVTELYQGLLTQIKAIPGTRLLSPVAQWLPGIDGHTLTHQHLQLALTDLSERFATGDSVHLIHRLPLPNTTPTPPQTALPAATHVLVGNEACALDDQLRISTQGQLTCDPQTAAAATFAYRAPHWYCRPSETCIHNGLPLADHAPLAAGDELTIAGLTLRCIVVTGSNHGA</sequence>
<comment type="caution">
    <text evidence="1">The sequence shown here is derived from an EMBL/GenBank/DDBJ whole genome shotgun (WGS) entry which is preliminary data.</text>
</comment>